<name>A0ABY8DTU4_9LACO</name>
<gene>
    <name evidence="2" type="ORF">LHUE1_001218</name>
</gene>
<dbReference type="SUPFAM" id="SSF55729">
    <property type="entry name" value="Acyl-CoA N-acyltransferases (Nat)"/>
    <property type="match status" value="1"/>
</dbReference>
<dbReference type="PROSITE" id="PS51186">
    <property type="entry name" value="GNAT"/>
    <property type="match status" value="1"/>
</dbReference>
<dbReference type="Pfam" id="PF00583">
    <property type="entry name" value="Acetyltransf_1"/>
    <property type="match status" value="1"/>
</dbReference>
<reference evidence="2 3" key="1">
    <citation type="submission" date="2023-03" db="EMBL/GenBank/DDBJ databases">
        <authorList>
            <person name="Ruckert-Reed C."/>
        </authorList>
    </citation>
    <scope>NUCLEOTIDE SEQUENCE [LARGE SCALE GENOMIC DNA]</scope>
    <source>
        <strain evidence="2 3">DSM 115425</strain>
    </source>
</reference>
<organism evidence="2 3">
    <name type="scientific">Lacticaseibacillus huelsenbergensis</name>
    <dbReference type="NCBI Taxonomy" id="3035291"/>
    <lineage>
        <taxon>Bacteria</taxon>
        <taxon>Bacillati</taxon>
        <taxon>Bacillota</taxon>
        <taxon>Bacilli</taxon>
        <taxon>Lactobacillales</taxon>
        <taxon>Lactobacillaceae</taxon>
        <taxon>Lacticaseibacillus</taxon>
    </lineage>
</organism>
<evidence type="ECO:0000313" key="2">
    <source>
        <dbReference type="EMBL" id="WFB40426.1"/>
    </source>
</evidence>
<sequence>MKILKSTDEQEAYIEDRLEAYNEKKHPLTQERPAVVFSYTALEGQDVIGGIIGYASLYKIGYIDTLWVNEKYRHKSIGTQLLKKVEEDLRTFGCEIVHLETFDFQGPEFYKANHYTEFGRLEYPTAQVTEMFLKKDLRITE</sequence>
<dbReference type="EMBL" id="CP120687">
    <property type="protein sequence ID" value="WFB40426.1"/>
    <property type="molecule type" value="Genomic_DNA"/>
</dbReference>
<dbReference type="InterPro" id="IPR016181">
    <property type="entry name" value="Acyl_CoA_acyltransferase"/>
</dbReference>
<feature type="domain" description="N-acetyltransferase" evidence="1">
    <location>
        <begin position="1"/>
        <end position="138"/>
    </location>
</feature>
<dbReference type="Gene3D" id="3.40.630.30">
    <property type="match status" value="1"/>
</dbReference>
<accession>A0ABY8DTU4</accession>
<protein>
    <submittedName>
        <fullName evidence="2">GNAT family N-acetyltransferase</fullName>
    </submittedName>
</protein>
<evidence type="ECO:0000259" key="1">
    <source>
        <dbReference type="PROSITE" id="PS51186"/>
    </source>
</evidence>
<dbReference type="Proteomes" id="UP001220228">
    <property type="component" value="Chromosome"/>
</dbReference>
<evidence type="ECO:0000313" key="3">
    <source>
        <dbReference type="Proteomes" id="UP001220228"/>
    </source>
</evidence>
<dbReference type="InterPro" id="IPR000182">
    <property type="entry name" value="GNAT_dom"/>
</dbReference>
<keyword evidence="3" id="KW-1185">Reference proteome</keyword>
<proteinExistence type="predicted"/>
<dbReference type="CDD" id="cd04301">
    <property type="entry name" value="NAT_SF"/>
    <property type="match status" value="1"/>
</dbReference>
<dbReference type="RefSeq" id="WP_053091163.1">
    <property type="nucleotide sequence ID" value="NZ_CP120687.1"/>
</dbReference>